<keyword evidence="7" id="KW-0256">Endoplasmic reticulum</keyword>
<comment type="cofactor">
    <cofactor evidence="1 13">
        <name>heme</name>
        <dbReference type="ChEBI" id="CHEBI:30413"/>
    </cofactor>
</comment>
<dbReference type="InterPro" id="IPR002401">
    <property type="entry name" value="Cyt_P450_E_grp-I"/>
</dbReference>
<evidence type="ECO:0000256" key="6">
    <source>
        <dbReference type="ARBA" id="ARBA00022723"/>
    </source>
</evidence>
<dbReference type="GO" id="GO:0005789">
    <property type="term" value="C:endoplasmic reticulum membrane"/>
    <property type="evidence" value="ECO:0007669"/>
    <property type="project" value="UniProtKB-SubCell"/>
</dbReference>
<dbReference type="PRINTS" id="PR00463">
    <property type="entry name" value="EP450I"/>
</dbReference>
<dbReference type="Pfam" id="PF00067">
    <property type="entry name" value="p450"/>
    <property type="match status" value="2"/>
</dbReference>
<evidence type="ECO:0000256" key="3">
    <source>
        <dbReference type="ARBA" id="ARBA00004406"/>
    </source>
</evidence>
<comment type="similarity">
    <text evidence="4">Belongs to the cytochrome P450 family.</text>
</comment>
<keyword evidence="6 13" id="KW-0479">Metal-binding</keyword>
<evidence type="ECO:0000256" key="1">
    <source>
        <dbReference type="ARBA" id="ARBA00001971"/>
    </source>
</evidence>
<feature type="binding site" description="axial binding residue" evidence="13">
    <location>
        <position position="403"/>
    </location>
    <ligand>
        <name>heme</name>
        <dbReference type="ChEBI" id="CHEBI:30413"/>
    </ligand>
    <ligandPart>
        <name>Fe</name>
        <dbReference type="ChEBI" id="CHEBI:18248"/>
    </ligandPart>
</feature>
<dbReference type="GO" id="GO:0020037">
    <property type="term" value="F:heme binding"/>
    <property type="evidence" value="ECO:0007669"/>
    <property type="project" value="InterPro"/>
</dbReference>
<evidence type="ECO:0000256" key="5">
    <source>
        <dbReference type="ARBA" id="ARBA00022617"/>
    </source>
</evidence>
<evidence type="ECO:0000256" key="10">
    <source>
        <dbReference type="ARBA" id="ARBA00023004"/>
    </source>
</evidence>
<keyword evidence="10 13" id="KW-0408">Iron</keyword>
<dbReference type="PANTHER" id="PTHR24292:SF54">
    <property type="entry name" value="CYP9F3-RELATED"/>
    <property type="match status" value="1"/>
</dbReference>
<keyword evidence="11" id="KW-0503">Monooxygenase</keyword>
<dbReference type="GO" id="GO:0004497">
    <property type="term" value="F:monooxygenase activity"/>
    <property type="evidence" value="ECO:0007669"/>
    <property type="project" value="UniProtKB-KW"/>
</dbReference>
<evidence type="ECO:0000256" key="14">
    <source>
        <dbReference type="SAM" id="Phobius"/>
    </source>
</evidence>
<feature type="non-terminal residue" evidence="15">
    <location>
        <position position="925"/>
    </location>
</feature>
<sequence>MGPTFLRLQSLSELVKTIYNLHPEAKYVGMFDMNVPLVVIRDPELIKSIALKHFDSFMDHRSFINEDQDPLFGKNLFALRGEKWRQVRSLLSPAFTSSKMKNMFKLMSACGAKFGNYLAQLPPEQRILEVKDVFTRYTNDVIATCAFGVSVDSTKNPKNEFYVYGKEATVFNTIAFIKFYIFRSFPWLARLINLKIIRQKITDFFRDLIETTIKTRDENGIVRPDMLQLMMETRGKEGKAELSTDDMVAQAFVFFFAGFDSTSTLMSFAANELAINQDVQDKLRKEIDQVLEETNGQAPYEAINSMEYLDAVINEALRMYPIAIASDRVCVKDFELPPALPGLKPFVVKKGHGIWIPTYGLQHDPNYFKEPEKFDPERFFGEQKKDNLNCGAYIPFGLGPRMCIGNRFALLETKVILFQLLARCDLKTCEKTPNPIKIAKNSFNIKPEGGFWLKVLPRKDTHHTIATNHSRKLLITFFKFRVVCVSCILSLYYLLFKDLNYFKKHGIPYVKPLPIVGSMKSTFLRRESIPDFIKSVYNLYPDAKYIGLYDVKNPIIMLRDPELIESVTLKHFDMFMDHISFVDKNQDPVFGKNLAALRGERWREIRSILSPAFTSSKMKNMYKLMFDCGVDFGSYLAQLPPEERIMEIKDVFTRFTNDVIATCAFGVKVDSMRNRKNDFYVYGTEATNFTGNFIFLKMYILRTLPWLARIFKLTFVRKEIANFFRELVKTTIKARDENGIVRPDMLQLMMESRGKDGKTELTIDDMVSQAFIFFFGGFESMCFAAHEIAINQNIHKRLQNEIDQVLEDTNGRATYEAVNSMKYLDAIINEALRMYLVAVVLDRLCLKDFELPPPLPGIKPFTIKKGHGIWVPVYGLHRDSKYFEEPEKFDPERFLGERKKDNSDDFNESSNIYLSFGFFFRLDNM</sequence>
<proteinExistence type="inferred from homology"/>
<dbReference type="FunFam" id="1.10.630.10:FF:000182">
    <property type="entry name" value="Cytochrome P450 3A4"/>
    <property type="match status" value="1"/>
</dbReference>
<evidence type="ECO:0000313" key="16">
    <source>
        <dbReference type="Proteomes" id="UP000668214"/>
    </source>
</evidence>
<dbReference type="AlphaFoldDB" id="A0A836F7H7"/>
<evidence type="ECO:0000256" key="11">
    <source>
        <dbReference type="ARBA" id="ARBA00023033"/>
    </source>
</evidence>
<dbReference type="PANTHER" id="PTHR24292">
    <property type="entry name" value="CYTOCHROME P450"/>
    <property type="match status" value="1"/>
</dbReference>
<dbReference type="InterPro" id="IPR017972">
    <property type="entry name" value="Cyt_P450_CS"/>
</dbReference>
<keyword evidence="5 13" id="KW-0349">Heme</keyword>
<accession>A0A836F7H7</accession>
<feature type="non-terminal residue" evidence="15">
    <location>
        <position position="1"/>
    </location>
</feature>
<comment type="subcellular location">
    <subcellularLocation>
        <location evidence="3">Endoplasmic reticulum membrane</location>
        <topology evidence="3">Peripheral membrane protein</topology>
    </subcellularLocation>
    <subcellularLocation>
        <location evidence="2">Microsome membrane</location>
        <topology evidence="2">Peripheral membrane protein</topology>
    </subcellularLocation>
</comment>
<feature type="transmembrane region" description="Helical" evidence="14">
    <location>
        <begin position="473"/>
        <end position="495"/>
    </location>
</feature>
<keyword evidence="14" id="KW-1133">Transmembrane helix</keyword>
<comment type="caution">
    <text evidence="15">The sequence shown here is derived from an EMBL/GenBank/DDBJ whole genome shotgun (WGS) entry which is preliminary data.</text>
</comment>
<dbReference type="EMBL" id="JAANIA010002515">
    <property type="protein sequence ID" value="KAG5313764.1"/>
    <property type="molecule type" value="Genomic_DNA"/>
</dbReference>
<dbReference type="PROSITE" id="PS00086">
    <property type="entry name" value="CYTOCHROME_P450"/>
    <property type="match status" value="1"/>
</dbReference>
<evidence type="ECO:0000256" key="13">
    <source>
        <dbReference type="PIRSR" id="PIRSR602401-1"/>
    </source>
</evidence>
<dbReference type="GO" id="GO:0005506">
    <property type="term" value="F:iron ion binding"/>
    <property type="evidence" value="ECO:0007669"/>
    <property type="project" value="InterPro"/>
</dbReference>
<keyword evidence="16" id="KW-1185">Reference proteome</keyword>
<evidence type="ECO:0000256" key="12">
    <source>
        <dbReference type="ARBA" id="ARBA00023136"/>
    </source>
</evidence>
<gene>
    <name evidence="15" type="primary">Cyp9e2_2</name>
    <name evidence="15" type="ORF">G6Z78_0010909</name>
</gene>
<dbReference type="Gene3D" id="1.10.630.10">
    <property type="entry name" value="Cytochrome P450"/>
    <property type="match status" value="2"/>
</dbReference>
<keyword evidence="14" id="KW-0812">Transmembrane</keyword>
<keyword evidence="9" id="KW-0560">Oxidoreductase</keyword>
<dbReference type="GO" id="GO:0016705">
    <property type="term" value="F:oxidoreductase activity, acting on paired donors, with incorporation or reduction of molecular oxygen"/>
    <property type="evidence" value="ECO:0007669"/>
    <property type="project" value="InterPro"/>
</dbReference>
<dbReference type="CDD" id="cd11056">
    <property type="entry name" value="CYP6-like"/>
    <property type="match status" value="2"/>
</dbReference>
<evidence type="ECO:0000256" key="2">
    <source>
        <dbReference type="ARBA" id="ARBA00004174"/>
    </source>
</evidence>
<dbReference type="InterPro" id="IPR036396">
    <property type="entry name" value="Cyt_P450_sf"/>
</dbReference>
<dbReference type="FunFam" id="1.10.630.10:FF:000042">
    <property type="entry name" value="Cytochrome P450"/>
    <property type="match status" value="1"/>
</dbReference>
<evidence type="ECO:0000256" key="8">
    <source>
        <dbReference type="ARBA" id="ARBA00022848"/>
    </source>
</evidence>
<dbReference type="InterPro" id="IPR050476">
    <property type="entry name" value="Insect_CytP450_Detox"/>
</dbReference>
<dbReference type="Proteomes" id="UP000668214">
    <property type="component" value="Unassembled WGS sequence"/>
</dbReference>
<evidence type="ECO:0000256" key="4">
    <source>
        <dbReference type="ARBA" id="ARBA00010617"/>
    </source>
</evidence>
<dbReference type="SUPFAM" id="SSF48264">
    <property type="entry name" value="Cytochrome P450"/>
    <property type="match status" value="2"/>
</dbReference>
<evidence type="ECO:0000313" key="15">
    <source>
        <dbReference type="EMBL" id="KAG5313764.1"/>
    </source>
</evidence>
<organism evidence="15 16">
    <name type="scientific">Pseudoatta argentina</name>
    <dbReference type="NCBI Taxonomy" id="621737"/>
    <lineage>
        <taxon>Eukaryota</taxon>
        <taxon>Metazoa</taxon>
        <taxon>Ecdysozoa</taxon>
        <taxon>Arthropoda</taxon>
        <taxon>Hexapoda</taxon>
        <taxon>Insecta</taxon>
        <taxon>Pterygota</taxon>
        <taxon>Neoptera</taxon>
        <taxon>Endopterygota</taxon>
        <taxon>Hymenoptera</taxon>
        <taxon>Apocrita</taxon>
        <taxon>Aculeata</taxon>
        <taxon>Formicoidea</taxon>
        <taxon>Formicidae</taxon>
        <taxon>Myrmicinae</taxon>
        <taxon>Pseudoatta</taxon>
    </lineage>
</organism>
<reference evidence="15" key="1">
    <citation type="submission" date="2020-02" db="EMBL/GenBank/DDBJ databases">
        <title>Relaxed selection underlies rapid genomic changes in the transitions from sociality to social parasitism in ants.</title>
        <authorList>
            <person name="Bi X."/>
        </authorList>
    </citation>
    <scope>NUCLEOTIDE SEQUENCE</scope>
    <source>
        <strain evidence="15">BGI-DK2014c</strain>
        <tissue evidence="15">Whole body</tissue>
    </source>
</reference>
<keyword evidence="8" id="KW-0492">Microsome</keyword>
<evidence type="ECO:0000256" key="9">
    <source>
        <dbReference type="ARBA" id="ARBA00023002"/>
    </source>
</evidence>
<keyword evidence="12 14" id="KW-0472">Membrane</keyword>
<dbReference type="InterPro" id="IPR001128">
    <property type="entry name" value="Cyt_P450"/>
</dbReference>
<name>A0A836F7H7_9HYME</name>
<protein>
    <submittedName>
        <fullName evidence="15">CP9E2 protein</fullName>
    </submittedName>
</protein>
<dbReference type="PRINTS" id="PR00385">
    <property type="entry name" value="P450"/>
</dbReference>
<evidence type="ECO:0000256" key="7">
    <source>
        <dbReference type="ARBA" id="ARBA00022824"/>
    </source>
</evidence>